<dbReference type="RefSeq" id="WP_114605422.1">
    <property type="nucleotide sequence ID" value="NZ_CP031148.1"/>
</dbReference>
<dbReference type="AlphaFoldDB" id="A0A345EBD3"/>
<dbReference type="Proteomes" id="UP000252985">
    <property type="component" value="Chromosome"/>
</dbReference>
<proteinExistence type="predicted"/>
<accession>A0A345EBD3</accession>
<dbReference type="EMBL" id="CP031148">
    <property type="protein sequence ID" value="AXG09505.1"/>
    <property type="molecule type" value="Genomic_DNA"/>
</dbReference>
<dbReference type="KEGG" id="haq:DU484_06270"/>
<gene>
    <name evidence="1" type="ORF">DU484_06270</name>
</gene>
<sequence>MRPIRRCHVCGSHFRRSPDRRHGRMRVRRRVDPDATLPETAFVCDDCRPEVVDLTRHWEPNTEACGFCDRAADETGEVALESVVDDRIVSQGTYRLCRGCEDVFATFLADVHAGVDLPASWTHTPSAAGAVFDRDEGDLRVETTAPTDPEPRLRLLDASESVLEAVPRGPPRERAREFVAAFEAFYPAEMDALAAAVVDGHPGLRRPEYSSVCNCPHT</sequence>
<organism evidence="1 2">
    <name type="scientific">Haloplanus rubicundus</name>
    <dbReference type="NCBI Taxonomy" id="1547898"/>
    <lineage>
        <taxon>Archaea</taxon>
        <taxon>Methanobacteriati</taxon>
        <taxon>Methanobacteriota</taxon>
        <taxon>Stenosarchaea group</taxon>
        <taxon>Halobacteria</taxon>
        <taxon>Halobacteriales</taxon>
        <taxon>Haloferacaceae</taxon>
        <taxon>Haloplanus</taxon>
    </lineage>
</organism>
<name>A0A345EBD3_9EURY</name>
<evidence type="ECO:0000313" key="2">
    <source>
        <dbReference type="Proteomes" id="UP000252985"/>
    </source>
</evidence>
<protein>
    <submittedName>
        <fullName evidence="1">Uncharacterized protein</fullName>
    </submittedName>
</protein>
<reference evidence="1 2" key="1">
    <citation type="submission" date="2018-07" db="EMBL/GenBank/DDBJ databases">
        <title>Genome sequences of Haloplanus sp. CBA1112.</title>
        <authorList>
            <person name="Kim Y.B."/>
            <person name="Roh S.W."/>
        </authorList>
    </citation>
    <scope>NUCLEOTIDE SEQUENCE [LARGE SCALE GENOMIC DNA]</scope>
    <source>
        <strain evidence="1 2">CBA1112</strain>
    </source>
</reference>
<evidence type="ECO:0000313" key="1">
    <source>
        <dbReference type="EMBL" id="AXG09505.1"/>
    </source>
</evidence>
<dbReference type="GeneID" id="37286566"/>